<sequence>MCSLTLQCSIKTVTMSWKHKGKHDKLDFCNVCLYIVNQLSSNYSQLLNLVL</sequence>
<reference evidence="1" key="2">
    <citation type="journal article" date="2015" name="Fish Shellfish Immunol.">
        <title>Early steps in the European eel (Anguilla anguilla)-Vibrio vulnificus interaction in the gills: Role of the RtxA13 toxin.</title>
        <authorList>
            <person name="Callol A."/>
            <person name="Pajuelo D."/>
            <person name="Ebbesson L."/>
            <person name="Teles M."/>
            <person name="MacKenzie S."/>
            <person name="Amaro C."/>
        </authorList>
    </citation>
    <scope>NUCLEOTIDE SEQUENCE</scope>
</reference>
<evidence type="ECO:0000313" key="1">
    <source>
        <dbReference type="EMBL" id="JAH89962.1"/>
    </source>
</evidence>
<reference evidence="1" key="1">
    <citation type="submission" date="2014-11" db="EMBL/GenBank/DDBJ databases">
        <authorList>
            <person name="Amaro Gonzalez C."/>
        </authorList>
    </citation>
    <scope>NUCLEOTIDE SEQUENCE</scope>
</reference>
<protein>
    <submittedName>
        <fullName evidence="1">Uncharacterized protein</fullName>
    </submittedName>
</protein>
<name>A0A0E9WHY5_ANGAN</name>
<dbReference type="EMBL" id="GBXM01018615">
    <property type="protein sequence ID" value="JAH89962.1"/>
    <property type="molecule type" value="Transcribed_RNA"/>
</dbReference>
<accession>A0A0E9WHY5</accession>
<organism evidence="1">
    <name type="scientific">Anguilla anguilla</name>
    <name type="common">European freshwater eel</name>
    <name type="synonym">Muraena anguilla</name>
    <dbReference type="NCBI Taxonomy" id="7936"/>
    <lineage>
        <taxon>Eukaryota</taxon>
        <taxon>Metazoa</taxon>
        <taxon>Chordata</taxon>
        <taxon>Craniata</taxon>
        <taxon>Vertebrata</taxon>
        <taxon>Euteleostomi</taxon>
        <taxon>Actinopterygii</taxon>
        <taxon>Neopterygii</taxon>
        <taxon>Teleostei</taxon>
        <taxon>Anguilliformes</taxon>
        <taxon>Anguillidae</taxon>
        <taxon>Anguilla</taxon>
    </lineage>
</organism>
<dbReference type="AlphaFoldDB" id="A0A0E9WHY5"/>
<proteinExistence type="predicted"/>